<protein>
    <submittedName>
        <fullName evidence="1">Uncharacterized protein</fullName>
    </submittedName>
</protein>
<dbReference type="AlphaFoldDB" id="A0A4Y2BUT8"/>
<dbReference type="Proteomes" id="UP000499080">
    <property type="component" value="Unassembled WGS sequence"/>
</dbReference>
<dbReference type="EMBL" id="BGPR01000114">
    <property type="protein sequence ID" value="GBL95703.1"/>
    <property type="molecule type" value="Genomic_DNA"/>
</dbReference>
<dbReference type="OrthoDB" id="27832at2759"/>
<sequence length="151" mass="17372">MKPFDFKYGRKQETDDEKEENVILMEESESEDFCFFQQEMEAAEMKELIYLESSMVDFSTNLFVLIYNLGGAKMNAHYSYVCGIQEVDGVEYDMTGFGTTNLAKSKFVSVVNDQFAISQSQLKAIFPDSIFEVDCRKELSCFQVVQMSKIN</sequence>
<evidence type="ECO:0000313" key="2">
    <source>
        <dbReference type="Proteomes" id="UP000499080"/>
    </source>
</evidence>
<organism evidence="1 2">
    <name type="scientific">Araneus ventricosus</name>
    <name type="common">Orbweaver spider</name>
    <name type="synonym">Epeira ventricosa</name>
    <dbReference type="NCBI Taxonomy" id="182803"/>
    <lineage>
        <taxon>Eukaryota</taxon>
        <taxon>Metazoa</taxon>
        <taxon>Ecdysozoa</taxon>
        <taxon>Arthropoda</taxon>
        <taxon>Chelicerata</taxon>
        <taxon>Arachnida</taxon>
        <taxon>Araneae</taxon>
        <taxon>Araneomorphae</taxon>
        <taxon>Entelegynae</taxon>
        <taxon>Araneoidea</taxon>
        <taxon>Araneidae</taxon>
        <taxon>Araneus</taxon>
    </lineage>
</organism>
<proteinExistence type="predicted"/>
<comment type="caution">
    <text evidence="1">The sequence shown here is derived from an EMBL/GenBank/DDBJ whole genome shotgun (WGS) entry which is preliminary data.</text>
</comment>
<evidence type="ECO:0000313" key="1">
    <source>
        <dbReference type="EMBL" id="GBL95703.1"/>
    </source>
</evidence>
<keyword evidence="2" id="KW-1185">Reference proteome</keyword>
<accession>A0A4Y2BUT8</accession>
<reference evidence="1 2" key="1">
    <citation type="journal article" date="2019" name="Sci. Rep.">
        <title>Orb-weaving spider Araneus ventricosus genome elucidates the spidroin gene catalogue.</title>
        <authorList>
            <person name="Kono N."/>
            <person name="Nakamura H."/>
            <person name="Ohtoshi R."/>
            <person name="Moran D.A.P."/>
            <person name="Shinohara A."/>
            <person name="Yoshida Y."/>
            <person name="Fujiwara M."/>
            <person name="Mori M."/>
            <person name="Tomita M."/>
            <person name="Arakawa K."/>
        </authorList>
    </citation>
    <scope>NUCLEOTIDE SEQUENCE [LARGE SCALE GENOMIC DNA]</scope>
</reference>
<name>A0A4Y2BUT8_ARAVE</name>
<gene>
    <name evidence="1" type="ORF">AVEN_660_1</name>
</gene>